<dbReference type="Proteomes" id="UP000464912">
    <property type="component" value="Chromosome"/>
</dbReference>
<reference evidence="8 9" key="2">
    <citation type="journal article" date="2020" name="MBio">
        <title>Isolation and Molecular Analysis of a Novel Neorickettsia Species That Causes Potomac Horse Fever.</title>
        <authorList>
            <person name="Teymournejad O."/>
            <person name="Lin M."/>
            <person name="Bekebrede H."/>
            <person name="Kamr A."/>
            <person name="Toribio R.E."/>
            <person name="Arroyo L.G."/>
            <person name="Baird J.D."/>
            <person name="Rikihisa Y."/>
        </authorList>
    </citation>
    <scope>NUCLEOTIDE SEQUENCE [LARGE SCALE GENOMIC DNA]</scope>
    <source>
        <strain evidence="8 9">Fin17</strain>
    </source>
</reference>
<name>A0A6P1GBY1_9RICK</name>
<dbReference type="InterPro" id="IPR017856">
    <property type="entry name" value="Integrase-like_N"/>
</dbReference>
<dbReference type="NCBIfam" id="NF001030">
    <property type="entry name" value="PRK00110.1"/>
    <property type="match status" value="1"/>
</dbReference>
<dbReference type="SUPFAM" id="SSF75625">
    <property type="entry name" value="YebC-like"/>
    <property type="match status" value="1"/>
</dbReference>
<dbReference type="NCBIfam" id="NF009044">
    <property type="entry name" value="PRK12378.1"/>
    <property type="match status" value="1"/>
</dbReference>
<dbReference type="InterPro" id="IPR002876">
    <property type="entry name" value="Transcrip_reg_TACO1-like"/>
</dbReference>
<sequence length="245" mass="27256">MAGHSQYANIKHRKNAQDAKRARKFTKLRREILVAARSGLPDPEFNPRLRSALANARRCGLPKDKIESAIRSSADKTEGDYQEVCYMAAGSGAVWPSGFAVVVTALTDNKNRTASNIKHIFSKSGLVLADVSFMFENFGVFSYPKSTDLDTLMEVALEAGALDVKTGKNCFDIYCSKENFAATSAELRKKLGEYEHSGLVWIAKTHQEASQEVHARLEKLVDTLEEDDDVQRVYTSILTEQESEK</sequence>
<dbReference type="FunFam" id="1.10.10.200:FF:000002">
    <property type="entry name" value="Probable transcriptional regulatory protein CLM62_37755"/>
    <property type="match status" value="1"/>
</dbReference>
<dbReference type="HAMAP" id="MF_00693">
    <property type="entry name" value="Transcrip_reg_TACO1"/>
    <property type="match status" value="1"/>
</dbReference>
<evidence type="ECO:0000256" key="4">
    <source>
        <dbReference type="HAMAP-Rule" id="MF_00693"/>
    </source>
</evidence>
<dbReference type="Gene3D" id="1.10.10.200">
    <property type="match status" value="1"/>
</dbReference>
<dbReference type="Pfam" id="PF01709">
    <property type="entry name" value="Transcrip_reg"/>
    <property type="match status" value="1"/>
</dbReference>
<gene>
    <name evidence="8" type="ORF">GP480_02585</name>
</gene>
<evidence type="ECO:0000256" key="2">
    <source>
        <dbReference type="ARBA" id="ARBA00023015"/>
    </source>
</evidence>
<evidence type="ECO:0000256" key="5">
    <source>
        <dbReference type="SAM" id="MobiDB-lite"/>
    </source>
</evidence>
<dbReference type="PANTHER" id="PTHR12532">
    <property type="entry name" value="TRANSLATIONAL ACTIVATOR OF CYTOCHROME C OXIDASE 1"/>
    <property type="match status" value="1"/>
</dbReference>
<evidence type="ECO:0000259" key="6">
    <source>
        <dbReference type="Pfam" id="PF01709"/>
    </source>
</evidence>
<dbReference type="GO" id="GO:0005737">
    <property type="term" value="C:cytoplasm"/>
    <property type="evidence" value="ECO:0007669"/>
    <property type="project" value="UniProtKB-SubCell"/>
</dbReference>
<dbReference type="InterPro" id="IPR048300">
    <property type="entry name" value="TACO1_YebC-like_2nd/3rd_dom"/>
</dbReference>
<keyword evidence="4" id="KW-0963">Cytoplasm</keyword>
<dbReference type="GO" id="GO:0006355">
    <property type="term" value="P:regulation of DNA-templated transcription"/>
    <property type="evidence" value="ECO:0007669"/>
    <property type="project" value="UniProtKB-UniRule"/>
</dbReference>
<evidence type="ECO:0000313" key="8">
    <source>
        <dbReference type="EMBL" id="QHD65321.1"/>
    </source>
</evidence>
<dbReference type="InterPro" id="IPR049083">
    <property type="entry name" value="TACO1_YebC_N"/>
</dbReference>
<dbReference type="EMBL" id="CP047224">
    <property type="protein sequence ID" value="QHD65321.1"/>
    <property type="molecule type" value="Genomic_DNA"/>
</dbReference>
<organism evidence="8 9">
    <name type="scientific">Neorickettsia findlayensis</name>
    <dbReference type="NCBI Taxonomy" id="2686014"/>
    <lineage>
        <taxon>Bacteria</taxon>
        <taxon>Pseudomonadati</taxon>
        <taxon>Pseudomonadota</taxon>
        <taxon>Alphaproteobacteria</taxon>
        <taxon>Rickettsiales</taxon>
        <taxon>Anaplasmataceae</taxon>
        <taxon>Neorickettsia</taxon>
    </lineage>
</organism>
<comment type="subcellular location">
    <subcellularLocation>
        <location evidence="4">Cytoplasm</location>
    </subcellularLocation>
</comment>
<feature type="domain" description="TACO1/YebC-like second and third" evidence="6">
    <location>
        <begin position="94"/>
        <end position="236"/>
    </location>
</feature>
<dbReference type="GO" id="GO:0003677">
    <property type="term" value="F:DNA binding"/>
    <property type="evidence" value="ECO:0007669"/>
    <property type="project" value="UniProtKB-UniRule"/>
</dbReference>
<keyword evidence="4 8" id="KW-0238">DNA-binding</keyword>
<dbReference type="Pfam" id="PF20772">
    <property type="entry name" value="TACO1_YebC_N"/>
    <property type="match status" value="1"/>
</dbReference>
<dbReference type="PANTHER" id="PTHR12532:SF0">
    <property type="entry name" value="TRANSLATIONAL ACTIVATOR OF CYTOCHROME C OXIDASE 1"/>
    <property type="match status" value="1"/>
</dbReference>
<evidence type="ECO:0000256" key="3">
    <source>
        <dbReference type="ARBA" id="ARBA00023163"/>
    </source>
</evidence>
<keyword evidence="9" id="KW-1185">Reference proteome</keyword>
<proteinExistence type="inferred from homology"/>
<protein>
    <recommendedName>
        <fullName evidence="4">Probable transcriptional regulatory protein GP480_02585</fullName>
    </recommendedName>
</protein>
<accession>A0A6P1GBY1</accession>
<keyword evidence="2 4" id="KW-0805">Transcription regulation</keyword>
<dbReference type="Gene3D" id="3.30.70.980">
    <property type="match status" value="2"/>
</dbReference>
<comment type="similarity">
    <text evidence="1 4">Belongs to the TACO1 family.</text>
</comment>
<keyword evidence="3 4" id="KW-0804">Transcription</keyword>
<feature type="region of interest" description="Disordered" evidence="5">
    <location>
        <begin position="1"/>
        <end position="22"/>
    </location>
</feature>
<evidence type="ECO:0000313" key="9">
    <source>
        <dbReference type="Proteomes" id="UP000464912"/>
    </source>
</evidence>
<reference evidence="8 9" key="1">
    <citation type="journal article" date="2020" name="MBio">
        <title>Erratum for Teymournejad et al., 'Isolation and Molecular Analysis of a Novel Neorickettsia Species That Causes Potomac Horse Fever'.</title>
        <authorList>
            <person name="Teymournejad O."/>
            <person name="Lin M."/>
            <person name="Bekebrede H."/>
            <person name="Kamr A."/>
            <person name="Toribio R.E."/>
            <person name="Arroyo L.G."/>
            <person name="Baird J.D."/>
            <person name="Rikihisa Y."/>
        </authorList>
    </citation>
    <scope>NUCLEOTIDE SEQUENCE [LARGE SCALE GENOMIC DNA]</scope>
    <source>
        <strain evidence="8 9">Fin17</strain>
    </source>
</reference>
<dbReference type="InterPro" id="IPR029072">
    <property type="entry name" value="YebC-like"/>
</dbReference>
<evidence type="ECO:0000256" key="1">
    <source>
        <dbReference type="ARBA" id="ARBA00008724"/>
    </source>
</evidence>
<dbReference type="InterPro" id="IPR026564">
    <property type="entry name" value="Transcrip_reg_TACO1-like_dom3"/>
</dbReference>
<dbReference type="RefSeq" id="WP_160095611.1">
    <property type="nucleotide sequence ID" value="NZ_CP047224.1"/>
</dbReference>
<evidence type="ECO:0000259" key="7">
    <source>
        <dbReference type="Pfam" id="PF20772"/>
    </source>
</evidence>
<dbReference type="KEGG" id="nef:GP480_02585"/>
<feature type="domain" description="TACO1/YebC-like N-terminal" evidence="7">
    <location>
        <begin position="5"/>
        <end position="74"/>
    </location>
</feature>
<dbReference type="AlphaFoldDB" id="A0A6P1GBY1"/>
<dbReference type="NCBIfam" id="TIGR01033">
    <property type="entry name" value="YebC/PmpR family DNA-binding transcriptional regulator"/>
    <property type="match status" value="1"/>
</dbReference>